<dbReference type="CDD" id="cd19531">
    <property type="entry name" value="LCL_NRPS-like"/>
    <property type="match status" value="3"/>
</dbReference>
<evidence type="ECO:0000256" key="1">
    <source>
        <dbReference type="ARBA" id="ARBA00001957"/>
    </source>
</evidence>
<name>A0A8J2UK90_9BACT</name>
<dbReference type="Gene3D" id="3.40.50.980">
    <property type="match status" value="6"/>
</dbReference>
<feature type="domain" description="Carrier" evidence="6">
    <location>
        <begin position="2995"/>
        <end position="3070"/>
    </location>
</feature>
<proteinExistence type="inferred from homology"/>
<dbReference type="GO" id="GO:0009403">
    <property type="term" value="P:toxin biosynthetic process"/>
    <property type="evidence" value="ECO:0007669"/>
    <property type="project" value="UniProtKB-ARBA"/>
</dbReference>
<keyword evidence="5" id="KW-0677">Repeat</keyword>
<sequence>MQQGVVVAREDKEGNKRLVGYVVGEAGWDREQLMTQLKERLPEYMVPMVWVELEAMPLTANGKVDRKGLPDPEVVASGGEGYRGPQTEVEQSLVSIWEYLLGMERIGITDDFFELGGHSLLAIRVVSAIRNGLGVEVAIGDIFDHPRIESLAARIGELSRGGSVVRIVREERPERIPLSFAQERLWFIDRLEGSVQYHIPVVLHIRGRLDRRALERSLRAIVERHEVLRTMIEEQEGRAWQRIVPADGWVLEIIEWPSSAVGLQEHIGEVVSRRFDLSADYKLRAQLIGLGEEEQVLVVTLHHIASDGWSKVILVREFRELYVAYVEGREPVLPDLPVQYADYALWQRRYLEGEVLERQLAYWKQQLSGWQVLELPTDHVRPAVKSVRGRAVSLRVAEALSEALQELSRREGVTLFMTLLSVFKVLLYRYSGQGDVLVGVPVANRTRQEVEGLIGFFVNMVALRSQLGGDPGFTELLQRVKQTTLEAYDHQEAPFEWVVEAVVKERDVSHSPLFDVYFVLQNMEQGRVEELAVGGLEVVGEAMTDHVTSKYDLTLTLAEGEEGLVGAVEYCRELYEPETIERLIGHYLELLQSVVAQPEQRISALGMLSAAERRQLVEEFNATAVNYPREKTVVELIEEQALRSPEAIAVVYGQQRVSYGELEERSNQLAHYLRGLGVREEVLVPVCLERSVEMIVGILGILKAGGAYVPLDPAYPAARLAYILEDTQSWVVVSIEETAAKLPASEDVRVVLLDEERAEIDRCPPERVERTLGPGSLAYVIYTSGSTGRPKGVMIEHRTLVNFLWSMLADVGFKADCTFLSVTGYSFDIFYLELYLPLVAGGKMVLASRAAVRDALLLRELLAVSEATHMQATPSGWQLLIDSGWKNEEQIKMLIGGEAVRENIKEYLTGIGQVWNMYGPTETTIWSTMKLLRHGEKVVIGRPIANTAIYVVGTKEELLPLGVTGELCIGGAGVARGYLNKPELTDERFIPDEFSGRTGERLYRTGDLCRWLPDGNMEYLGRTDDQMKIRGHRIEPAEIENSQRQLEGMSYGCVVPNRESSGSYRIISYYVPDWAHIRSKERELYERVVESWGELYDSKYKSVQEEDGYEQEFNTVGWIDSFSGEPIPREQMREWLDDITQVILREEPERVLEIGCGTGMIYYRLAGQIKAYTGVDISPTSIGHLREQIDAVPGKYPPTVLKVSAAHEVVEVNGGVDTIILNSVIQYFPGEHYLTEVLSNCIRLVKQGGCIVIGDVRDNRLLGSFKGMVYLEKLAHPVSKRQFCWRVAQEVLKEEELCISPGYFYGLADLYPQISHVEVKWKQGKYDNELSRYRYNVVVYVGKQKERRRLEWELWEALTQQGMLDRLSAGIETLAIREVPNPRLSRERLLEEGIKQSTIEKVGELAEHIRQADLEVDRVRELLRVAGNAGYCWCFLVSDDPLKMDLLLERLPADGFVQRAVGGKGEGDGGGTANIPLFSEYCSVLHKKFREILEGSLPEYMVPAEFIAVSHFPLTPNGKVDRKFLLEQEQVKLKSRIFYDEPETEVEQVLASIWEELLGVERVGISDNFFELGGHSLLATRVVSAIRRRLGMEVSIRELFGYPEIGTLSRRLESEDRSEGLPVLERQERPERIPLSFAQERLWFIDRLEGSVQYHIPVVLRIRGRLDRVALERSLRTIVERHEVLRTMIEEMEGQAYQRIMPAEGWALESIEWPSSAAGLPEHIGEVVSRSFDLSADYKLRAELIVLEVEEQVLVVTVHHIASDGWSSRILVEEFTELYESYLTGRAPVLPELPVQYADYALWQRNYLEGEVLDKQMEYWKQQLSGWQVLELPTDHIRPAVQSMRGGVVAFRVDQALSEALQELSRREGVTLFMTLLAVFKVLLYRYSGQEDILVGVPVANRTRQEIEGLIGFFVNTLVLRSQLGDDPGFVELLHRVKHTTLEAYEHQEVPFEQVVEAVVTERDMSRSPLFTVMIALQNMPQAGKIRLDDVVFSSEVVEHTTTKFDLTVTILENRDGLEVAMEYCSDLFEKETISRLGRHYVQLLRAVVEQPEQKLSGLGMLSVVERRQLLAEFNATQVEYPRDRTVVDLIEEQVIQNPAAIAVVYGQQRVSYGELEERSNQLGHYLRGLGVQEEVLVPVCLERSVEMIVGILGILKAGGAYVPLDPEYPAGRLGYMLEEMKAKVVVSSREVAAKLPVSGDVRVVLLDEEAAFIGRRPVGRVERMLKPEHLVHVIYTSGSTGRPKGVMIEHRNLVNLLWSMLTDVAFTADSTFLSVTGYSFDIFYLELYLPLVAGGRMVLASRTAALDALLLRSLLANCGATHMQATPSGWQLLIDSGWKNAEQVKMLMGGEAVRDDIKEYLTGIGQVWNMYAPTETTIYSTMKLLRQGEKVVIGRPIANTAIYVVGANGGLLPVGVSGELCIGGAGMARGYLNNPDLTDERFASNDFSGRAGDRLYRTGDLGRWLPDGNIEYLGRRDDQMKIRGHRIEPAEIENSQSQLEGMSYSCVVPIRESSGSYKLISYYVADRGYIRSKEGDLYERVVDSWGELYDSKYKSEQEGEGYEEEFNTVGWIDSFSGEAIPKEQMREWLDDITAVILREKPARVLEIGCGTGMIYYRIAGQVKAYMGVDISATSIGRLREQIDAGQGKYPPTVLKVGAAHEVVDVSGEVDTIILNSVIQYFPGEHYLTEVLSNCVELLQQGGCIVIGDVRDHRLLRSFKRMLNLEKLARSVSKRQFFWQVEQEVLKEEELCVSPGYFYGLARLHPQITHVEIEWKQGKYDNELSRYRYNVVVYVRKQKQRRRVEWELWEALTQQGMLDQVSAGRGTLAIRELPNPRLSRERLLEERIKQSTIEEVGELAEYILQADGEEERVRELLRVAGNAGYCWRFLVSDDPLKMDLLLERLPAEGFVERAEGVKGRGEEETVSNVPMFTEYCPVLQKQFRKELSGSLPEYMVPTEFIAVSHLPVTPHGKVDRKFLMEQEQVKLKSRIFYEEPETEVERVLASIWEELLGVERVGIRDNFFELGGHSLLATRVVSAIRRRLGMEVSIRELFEYPEIGTLSWQLERGGRGEGLPVLERQERPERIPLSFAQERLWFIDRLEGSVQYHIPVALRIRGRLDRVALERSLQGIVERHEVLRTMIEEQEGKAYQRIMPAEGWVLESIEWPSPAVGLQEHIGEVVSRPFDLSADYKLRAELIGLGAEEHVLVVTLHHIASDGWSAAILVREFRELYAAYVVGREPVLAELPVQYADYALWQRWYLEGEVLERQLAYWKQQLSGWQVLELPTDHVRPAVQSVRGGVVGFRVERALSEALQELSRREGVTLFMTLLAVFKVLLYRYSGQGDIVVGVPVANRTRQEVERLIGFFVNTLVLRSQLGGDPGFTELLQRVKQTTLEAYEHQEVPFERVVEAVVRERDLSRSPLFGVLFVLQNMERGTVEELTVVGLEVTGEPMSQTTSKYDLTLTLAEGEGGLVGDVEYCRDLSEPETIERLIGHYLELLRSVVAQPEQRISALGMISASERRQLVEGFNATQADYPLDRTVVDLVEEQAERSPEAIAVVYGQERVSYGELEERSNQLAHYLRRLGVREEVLVPVCLERSVEMIIGILGILKAGGAYVPLDPEYPTGRLGYILEETEAKVVVSSRAVAAKLPVSGDVRVVLLDEEWAEIDRCPPERVERSLRPEHLAYVIYTSGSTGRPKGVMIEHRSVVNLILSQTQAFGIGGDERILQFSDYCFDASVEQIFLALFNGSIVMMMSGEMRLDIGRFEQFLSEERITHLDATPSFLEHVPVHGYEGLRRVIAGGETCSKELPLRWSAVVDFFNVYGPTETTVTAIKYDCLRNRLSSMESGLPIGRSLSNVRVYILDGYGKLSPVGVPGEICIGGVQVARGYWRLPELTRQRFVEDPFNAGERMYRTGDLGRWLPDGNIEYLGRRDEQVKIRGYRIELGEVESVLGQCSGIRQGVVVAREDQEGNKRLVGYVVVEVGWDKEGVLAELRARLPEYMVPQVWVEVEALQLTSSGKLDRKGLPEPELDQSREVYEAPRDEMERTLVAIWEELLGVERIGIHDNFFELGGHSLLATRVVSAIYKRVGIKMPVKVLFQLPTIESIRKYISVNESDCTGISEDYTVISL</sequence>
<feature type="domain" description="Carrier" evidence="6">
    <location>
        <begin position="1541"/>
        <end position="1616"/>
    </location>
</feature>
<feature type="domain" description="Carrier" evidence="6">
    <location>
        <begin position="4043"/>
        <end position="4118"/>
    </location>
</feature>
<dbReference type="InterPro" id="IPR006162">
    <property type="entry name" value="Ppantetheine_attach_site"/>
</dbReference>
<reference evidence="7" key="2">
    <citation type="submission" date="2020-09" db="EMBL/GenBank/DDBJ databases">
        <authorList>
            <person name="Sun Q."/>
            <person name="Zhou Y."/>
        </authorList>
    </citation>
    <scope>NUCLEOTIDE SEQUENCE</scope>
    <source>
        <strain evidence="7">CGMCC 1.15448</strain>
    </source>
</reference>
<evidence type="ECO:0000259" key="6">
    <source>
        <dbReference type="PROSITE" id="PS50075"/>
    </source>
</evidence>
<keyword evidence="8" id="KW-1185">Reference proteome</keyword>
<dbReference type="GO" id="GO:0003824">
    <property type="term" value="F:catalytic activity"/>
    <property type="evidence" value="ECO:0007669"/>
    <property type="project" value="InterPro"/>
</dbReference>
<dbReference type="Gene3D" id="3.30.300.30">
    <property type="match status" value="6"/>
</dbReference>
<dbReference type="FunFam" id="3.40.50.12780:FF:000012">
    <property type="entry name" value="Non-ribosomal peptide synthetase"/>
    <property type="match status" value="3"/>
</dbReference>
<evidence type="ECO:0000256" key="3">
    <source>
        <dbReference type="ARBA" id="ARBA00022450"/>
    </source>
</evidence>
<comment type="caution">
    <text evidence="7">The sequence shown here is derived from an EMBL/GenBank/DDBJ whole genome shotgun (WGS) entry which is preliminary data.</text>
</comment>
<dbReference type="InterPro" id="IPR020806">
    <property type="entry name" value="PKS_PP-bd"/>
</dbReference>
<dbReference type="Pfam" id="PF13193">
    <property type="entry name" value="AMP-binding_C"/>
    <property type="match status" value="2"/>
</dbReference>
<organism evidence="7 8">
    <name type="scientific">Puia dinghuensis</name>
    <dbReference type="NCBI Taxonomy" id="1792502"/>
    <lineage>
        <taxon>Bacteria</taxon>
        <taxon>Pseudomonadati</taxon>
        <taxon>Bacteroidota</taxon>
        <taxon>Chitinophagia</taxon>
        <taxon>Chitinophagales</taxon>
        <taxon>Chitinophagaceae</taxon>
        <taxon>Puia</taxon>
    </lineage>
</organism>
<dbReference type="GO" id="GO:0031177">
    <property type="term" value="F:phosphopantetheine binding"/>
    <property type="evidence" value="ECO:0007669"/>
    <property type="project" value="InterPro"/>
</dbReference>
<evidence type="ECO:0000256" key="4">
    <source>
        <dbReference type="ARBA" id="ARBA00022553"/>
    </source>
</evidence>
<dbReference type="PROSITE" id="PS50075">
    <property type="entry name" value="CARRIER"/>
    <property type="match status" value="4"/>
</dbReference>
<reference evidence="7" key="1">
    <citation type="journal article" date="2014" name="Int. J. Syst. Evol. Microbiol.">
        <title>Complete genome sequence of Corynebacterium casei LMG S-19264T (=DSM 44701T), isolated from a smear-ripened cheese.</title>
        <authorList>
            <consortium name="US DOE Joint Genome Institute (JGI-PGF)"/>
            <person name="Walter F."/>
            <person name="Albersmeier A."/>
            <person name="Kalinowski J."/>
            <person name="Ruckert C."/>
        </authorList>
    </citation>
    <scope>NUCLEOTIDE SEQUENCE</scope>
    <source>
        <strain evidence="7">CGMCC 1.15448</strain>
    </source>
</reference>
<dbReference type="SUPFAM" id="SSF53335">
    <property type="entry name" value="S-adenosyl-L-methionine-dependent methyltransferases"/>
    <property type="match status" value="2"/>
</dbReference>
<dbReference type="PROSITE" id="PS00455">
    <property type="entry name" value="AMP_BINDING"/>
    <property type="match status" value="3"/>
</dbReference>
<dbReference type="InterPro" id="IPR020845">
    <property type="entry name" value="AMP-binding_CS"/>
</dbReference>
<dbReference type="InterPro" id="IPR025110">
    <property type="entry name" value="AMP-bd_C"/>
</dbReference>
<dbReference type="InterPro" id="IPR029063">
    <property type="entry name" value="SAM-dependent_MTases_sf"/>
</dbReference>
<keyword evidence="3" id="KW-0596">Phosphopantetheine</keyword>
<dbReference type="FunFam" id="3.30.559.30:FF:000001">
    <property type="entry name" value="Non-ribosomal peptide synthetase"/>
    <property type="match status" value="1"/>
</dbReference>
<dbReference type="GO" id="GO:0043041">
    <property type="term" value="P:amino acid activation for nonribosomal peptide biosynthetic process"/>
    <property type="evidence" value="ECO:0007669"/>
    <property type="project" value="TreeGrafter"/>
</dbReference>
<dbReference type="EMBL" id="BMJC01000010">
    <property type="protein sequence ID" value="GGB26249.1"/>
    <property type="molecule type" value="Genomic_DNA"/>
</dbReference>
<accession>A0A8J2UK90</accession>
<feature type="domain" description="Carrier" evidence="6">
    <location>
        <begin position="84"/>
        <end position="159"/>
    </location>
</feature>
<dbReference type="GO" id="GO:0005829">
    <property type="term" value="C:cytosol"/>
    <property type="evidence" value="ECO:0007669"/>
    <property type="project" value="TreeGrafter"/>
</dbReference>
<dbReference type="Gene3D" id="3.40.50.150">
    <property type="entry name" value="Vaccinia Virus protein VP39"/>
    <property type="match status" value="2"/>
</dbReference>
<dbReference type="SMART" id="SM00823">
    <property type="entry name" value="PKS_PP"/>
    <property type="match status" value="4"/>
</dbReference>
<dbReference type="PROSITE" id="PS00012">
    <property type="entry name" value="PHOSPHOPANTETHEINE"/>
    <property type="match status" value="4"/>
</dbReference>
<evidence type="ECO:0000313" key="8">
    <source>
        <dbReference type="Proteomes" id="UP000607559"/>
    </source>
</evidence>
<comment type="similarity">
    <text evidence="2">Belongs to the ATP-dependent AMP-binding enzyme family.</text>
</comment>
<dbReference type="InterPro" id="IPR000873">
    <property type="entry name" value="AMP-dep_synth/lig_dom"/>
</dbReference>
<dbReference type="Proteomes" id="UP000607559">
    <property type="component" value="Unassembled WGS sequence"/>
</dbReference>
<dbReference type="PANTHER" id="PTHR45527">
    <property type="entry name" value="NONRIBOSOMAL PEPTIDE SYNTHETASE"/>
    <property type="match status" value="1"/>
</dbReference>
<dbReference type="NCBIfam" id="NF003417">
    <property type="entry name" value="PRK04813.1"/>
    <property type="match status" value="6"/>
</dbReference>
<comment type="cofactor">
    <cofactor evidence="1">
        <name>pantetheine 4'-phosphate</name>
        <dbReference type="ChEBI" id="CHEBI:47942"/>
    </cofactor>
</comment>
<dbReference type="NCBIfam" id="TIGR01733">
    <property type="entry name" value="AA-adenyl-dom"/>
    <property type="match status" value="3"/>
</dbReference>
<evidence type="ECO:0000256" key="2">
    <source>
        <dbReference type="ARBA" id="ARBA00006432"/>
    </source>
</evidence>
<evidence type="ECO:0000256" key="5">
    <source>
        <dbReference type="ARBA" id="ARBA00022737"/>
    </source>
</evidence>
<dbReference type="Pfam" id="PF00668">
    <property type="entry name" value="Condensation"/>
    <property type="match status" value="3"/>
</dbReference>
<keyword evidence="4" id="KW-0597">Phosphoprotein</keyword>
<dbReference type="Gene3D" id="2.30.38.10">
    <property type="entry name" value="Luciferase, Domain 3"/>
    <property type="match status" value="3"/>
</dbReference>
<dbReference type="CDD" id="cd05930">
    <property type="entry name" value="A_NRPS"/>
    <property type="match status" value="1"/>
</dbReference>
<dbReference type="Gene3D" id="3.30.559.30">
    <property type="entry name" value="Nonribosomal peptide synthetase, condensation domain"/>
    <property type="match status" value="3"/>
</dbReference>
<dbReference type="PANTHER" id="PTHR45527:SF1">
    <property type="entry name" value="FATTY ACID SYNTHASE"/>
    <property type="match status" value="1"/>
</dbReference>
<dbReference type="InterPro" id="IPR001242">
    <property type="entry name" value="Condensation_dom"/>
</dbReference>
<dbReference type="Pfam" id="PF08242">
    <property type="entry name" value="Methyltransf_12"/>
    <property type="match status" value="2"/>
</dbReference>
<dbReference type="InterPro" id="IPR036736">
    <property type="entry name" value="ACP-like_sf"/>
</dbReference>
<dbReference type="Pfam" id="PF00550">
    <property type="entry name" value="PP-binding"/>
    <property type="match status" value="4"/>
</dbReference>
<protein>
    <recommendedName>
        <fullName evidence="6">Carrier domain-containing protein</fullName>
    </recommendedName>
</protein>
<dbReference type="InterPro" id="IPR010071">
    <property type="entry name" value="AA_adenyl_dom"/>
</dbReference>
<dbReference type="FunFam" id="2.30.38.10:FF:000001">
    <property type="entry name" value="Non-ribosomal peptide synthetase PvdI"/>
    <property type="match status" value="3"/>
</dbReference>
<dbReference type="Gene3D" id="1.10.1200.10">
    <property type="entry name" value="ACP-like"/>
    <property type="match status" value="4"/>
</dbReference>
<gene>
    <name evidence="7" type="ORF">GCM10011511_57750</name>
</gene>
<dbReference type="Gene3D" id="3.30.559.10">
    <property type="entry name" value="Chloramphenicol acetyltransferase-like domain"/>
    <property type="match status" value="3"/>
</dbReference>
<dbReference type="Pfam" id="PF00501">
    <property type="entry name" value="AMP-binding"/>
    <property type="match status" value="3"/>
</dbReference>
<dbReference type="FunFam" id="3.40.50.980:FF:000001">
    <property type="entry name" value="Non-ribosomal peptide synthetase"/>
    <property type="match status" value="3"/>
</dbReference>
<dbReference type="InterPro" id="IPR013217">
    <property type="entry name" value="Methyltransf_12"/>
</dbReference>
<dbReference type="InterPro" id="IPR023213">
    <property type="entry name" value="CAT-like_dom_sf"/>
</dbReference>
<dbReference type="FunFam" id="3.30.300.30:FF:000010">
    <property type="entry name" value="Enterobactin synthetase component F"/>
    <property type="match status" value="1"/>
</dbReference>
<dbReference type="SUPFAM" id="SSF52777">
    <property type="entry name" value="CoA-dependent acyltransferases"/>
    <property type="match status" value="6"/>
</dbReference>
<dbReference type="SUPFAM" id="SSF47336">
    <property type="entry name" value="ACP-like"/>
    <property type="match status" value="4"/>
</dbReference>
<dbReference type="FunFam" id="1.10.1200.10:FF:000005">
    <property type="entry name" value="Nonribosomal peptide synthetase 1"/>
    <property type="match status" value="4"/>
</dbReference>
<dbReference type="CDD" id="cd02440">
    <property type="entry name" value="AdoMet_MTases"/>
    <property type="match status" value="2"/>
</dbReference>
<dbReference type="InterPro" id="IPR045851">
    <property type="entry name" value="AMP-bd_C_sf"/>
</dbReference>
<dbReference type="InterPro" id="IPR009081">
    <property type="entry name" value="PP-bd_ACP"/>
</dbReference>
<evidence type="ECO:0000313" key="7">
    <source>
        <dbReference type="EMBL" id="GGB26249.1"/>
    </source>
</evidence>
<dbReference type="SUPFAM" id="SSF56801">
    <property type="entry name" value="Acetyl-CoA synthetase-like"/>
    <property type="match status" value="4"/>
</dbReference>